<evidence type="ECO:0000313" key="3">
    <source>
        <dbReference type="EMBL" id="NSJ49881.1"/>
    </source>
</evidence>
<dbReference type="SUPFAM" id="SSF52317">
    <property type="entry name" value="Class I glutamine amidotransferase-like"/>
    <property type="match status" value="1"/>
</dbReference>
<dbReference type="InterPro" id="IPR029062">
    <property type="entry name" value="Class_I_gatase-like"/>
</dbReference>
<comment type="caution">
    <text evidence="2">The sequence shown here is derived from an EMBL/GenBank/DDBJ whole genome shotgun (WGS) entry which is preliminary data.</text>
</comment>
<accession>A0AAX1SM11</accession>
<dbReference type="InterPro" id="IPR006287">
    <property type="entry name" value="DJ-1"/>
</dbReference>
<reference evidence="3 4" key="1">
    <citation type="journal article" date="2020" name="Cell Host Microbe">
        <title>Functional and Genomic Variation between Human-Derived Isolates of Lachnospiraceae Reveals Inter- and Intra-Species Diversity.</title>
        <authorList>
            <person name="Sorbara M.T."/>
            <person name="Littmann E.R."/>
            <person name="Fontana E."/>
            <person name="Moody T.U."/>
            <person name="Kohout C.E."/>
            <person name="Gjonbalaj M."/>
            <person name="Eaton V."/>
            <person name="Seok R."/>
            <person name="Leiner I.M."/>
            <person name="Pamer E.G."/>
        </authorList>
    </citation>
    <scope>NUCLEOTIDE SEQUENCE [LARGE SCALE GENOMIC DNA]</scope>
    <source>
        <strain evidence="3 4">MSK.1.17</strain>
    </source>
</reference>
<reference evidence="2" key="3">
    <citation type="submission" date="2022-01" db="EMBL/GenBank/DDBJ databases">
        <title>Collection of gut derived symbiotic bacterial strains cultured from healthy donors.</title>
        <authorList>
            <person name="Lin H."/>
            <person name="Kohout C."/>
            <person name="Waligurski E."/>
            <person name="Pamer E.G."/>
        </authorList>
    </citation>
    <scope>NUCLEOTIDE SEQUENCE</scope>
    <source>
        <strain evidence="2">DFI.6.55</strain>
    </source>
</reference>
<keyword evidence="4" id="KW-1185">Reference proteome</keyword>
<dbReference type="Proteomes" id="UP000669239">
    <property type="component" value="Unassembled WGS sequence"/>
</dbReference>
<dbReference type="InterPro" id="IPR050325">
    <property type="entry name" value="Prot/Nucl_acid_deglycase"/>
</dbReference>
<sequence>MAKVYAFLAEGLEEVECLAVVDVLRRSGVEVTMVSVSGRKEVTGSHGIRLMADALFEEADPDQADVLFLPGGMPGTNNLREHQGLREAIERANKQGRRVAAICAAPSVLGAMGLLKGRTATCYPGFEEQLTGVSYTSQGVVTDGNITTGRGLGYALDLGLELIRLLQGPQQAQKIAAAIQYSRG</sequence>
<dbReference type="NCBIfam" id="TIGR01383">
    <property type="entry name" value="not_thiJ"/>
    <property type="match status" value="1"/>
</dbReference>
<dbReference type="GO" id="GO:0005737">
    <property type="term" value="C:cytoplasm"/>
    <property type="evidence" value="ECO:0007669"/>
    <property type="project" value="TreeGrafter"/>
</dbReference>
<gene>
    <name evidence="3" type="ORF">G5B36_14395</name>
    <name evidence="2" type="ORF">L0N08_05280</name>
</gene>
<reference evidence="3" key="2">
    <citation type="submission" date="2020-02" db="EMBL/GenBank/DDBJ databases">
        <authorList>
            <person name="Littmann E."/>
            <person name="Sorbara M."/>
        </authorList>
    </citation>
    <scope>NUCLEOTIDE SEQUENCE</scope>
    <source>
        <strain evidence="3">MSK.1.17</strain>
    </source>
</reference>
<evidence type="ECO:0000259" key="1">
    <source>
        <dbReference type="Pfam" id="PF01965"/>
    </source>
</evidence>
<dbReference type="CDD" id="cd03135">
    <property type="entry name" value="GATase1_DJ-1"/>
    <property type="match status" value="1"/>
</dbReference>
<dbReference type="Gene3D" id="3.40.50.880">
    <property type="match status" value="1"/>
</dbReference>
<evidence type="ECO:0000313" key="5">
    <source>
        <dbReference type="Proteomes" id="UP001299608"/>
    </source>
</evidence>
<feature type="domain" description="DJ-1/PfpI" evidence="1">
    <location>
        <begin position="3"/>
        <end position="164"/>
    </location>
</feature>
<dbReference type="Pfam" id="PF01965">
    <property type="entry name" value="DJ-1_PfpI"/>
    <property type="match status" value="1"/>
</dbReference>
<dbReference type="RefSeq" id="WP_117558245.1">
    <property type="nucleotide sequence ID" value="NZ_BAABZL010000001.1"/>
</dbReference>
<dbReference type="AlphaFoldDB" id="A0AAX1SM11"/>
<dbReference type="Proteomes" id="UP001299608">
    <property type="component" value="Unassembled WGS sequence"/>
</dbReference>
<evidence type="ECO:0000313" key="4">
    <source>
        <dbReference type="Proteomes" id="UP000669239"/>
    </source>
</evidence>
<protein>
    <submittedName>
        <fullName evidence="2">DJ-1/PfpI family protein</fullName>
    </submittedName>
</protein>
<dbReference type="GeneID" id="97206788"/>
<organism evidence="2 5">
    <name type="scientific">Enterocloster aldenensis</name>
    <dbReference type="NCBI Taxonomy" id="358742"/>
    <lineage>
        <taxon>Bacteria</taxon>
        <taxon>Bacillati</taxon>
        <taxon>Bacillota</taxon>
        <taxon>Clostridia</taxon>
        <taxon>Lachnospirales</taxon>
        <taxon>Lachnospiraceae</taxon>
        <taxon>Enterocloster</taxon>
    </lineage>
</organism>
<dbReference type="EMBL" id="JAAITT010000019">
    <property type="protein sequence ID" value="NSJ49881.1"/>
    <property type="molecule type" value="Genomic_DNA"/>
</dbReference>
<dbReference type="PANTHER" id="PTHR48094">
    <property type="entry name" value="PROTEIN/NUCLEIC ACID DEGLYCASE DJ-1-RELATED"/>
    <property type="match status" value="1"/>
</dbReference>
<dbReference type="PANTHER" id="PTHR48094:SF12">
    <property type="entry name" value="PARKINSON DISEASE PROTEIN 7 HOMOLOG"/>
    <property type="match status" value="1"/>
</dbReference>
<evidence type="ECO:0000313" key="2">
    <source>
        <dbReference type="EMBL" id="MCG4744817.1"/>
    </source>
</evidence>
<proteinExistence type="predicted"/>
<dbReference type="InterPro" id="IPR002818">
    <property type="entry name" value="DJ-1/PfpI"/>
</dbReference>
<name>A0AAX1SM11_9FIRM</name>
<dbReference type="EMBL" id="JAKNGE010000005">
    <property type="protein sequence ID" value="MCG4744817.1"/>
    <property type="molecule type" value="Genomic_DNA"/>
</dbReference>